<sequence>MNTSSIKIFAIAITIAFGVSCKREVTKQYAIDEVELYTSASEKKNLKTDEQFISILYSDLFGTAITNTKLQELNQAYTSMGDKFLIIDILIKSMLADPAAQVPTKAAMDAQPESFVETAYKTLLVRNPTKQEEWFLVNQIEKNKTLEPIDIYYAILTSDEYRYY</sequence>
<dbReference type="Proteomes" id="UP000005631">
    <property type="component" value="Chromosome"/>
</dbReference>
<proteinExistence type="predicted"/>
<reference evidence="1 2" key="1">
    <citation type="journal article" date="2012" name="Stand. Genomic Sci.">
        <title>Genome sequence of the orange-pigmented seawater bacterium Owenweeksia hongkongensis type strain (UST20020801(T)).</title>
        <authorList>
            <person name="Riedel T."/>
            <person name="Held B."/>
            <person name="Nolan M."/>
            <person name="Lucas S."/>
            <person name="Lapidus A."/>
            <person name="Tice H."/>
            <person name="Del Rio T.G."/>
            <person name="Cheng J.F."/>
            <person name="Han C."/>
            <person name="Tapia R."/>
            <person name="Goodwin L.A."/>
            <person name="Pitluck S."/>
            <person name="Liolios K."/>
            <person name="Mavromatis K."/>
            <person name="Pagani I."/>
            <person name="Ivanova N."/>
            <person name="Mikhailova N."/>
            <person name="Pati A."/>
            <person name="Chen A."/>
            <person name="Palaniappan K."/>
            <person name="Rohde M."/>
            <person name="Tindall B.J."/>
            <person name="Detter J.C."/>
            <person name="Goker M."/>
            <person name="Woyke T."/>
            <person name="Bristow J."/>
            <person name="Eisen J.A."/>
            <person name="Markowitz V."/>
            <person name="Hugenholtz P."/>
            <person name="Klenk H.P."/>
            <person name="Kyrpides N.C."/>
        </authorList>
    </citation>
    <scope>NUCLEOTIDE SEQUENCE</scope>
    <source>
        <strain evidence="2">DSM 17368 / JCM 12287 / NRRL B-23963</strain>
    </source>
</reference>
<protein>
    <submittedName>
        <fullName evidence="1">Uncharacterized protein</fullName>
    </submittedName>
</protein>
<dbReference type="OrthoDB" id="9839865at2"/>
<dbReference type="Gene3D" id="1.10.3130.20">
    <property type="entry name" value="Phycobilisome linker domain"/>
    <property type="match status" value="1"/>
</dbReference>
<dbReference type="InterPro" id="IPR038255">
    <property type="entry name" value="PBS_linker_sf"/>
</dbReference>
<dbReference type="STRING" id="926562.Oweho_3339"/>
<dbReference type="HOGENOM" id="CLU_1617358_0_0_10"/>
<dbReference type="EMBL" id="CP003156">
    <property type="protein sequence ID" value="AEV34290.1"/>
    <property type="molecule type" value="Genomic_DNA"/>
</dbReference>
<keyword evidence="2" id="KW-1185">Reference proteome</keyword>
<gene>
    <name evidence="1" type="ordered locus">Oweho_3339</name>
</gene>
<evidence type="ECO:0000313" key="2">
    <source>
        <dbReference type="Proteomes" id="UP000005631"/>
    </source>
</evidence>
<accession>G8R4X6</accession>
<organism evidence="1 2">
    <name type="scientific">Owenweeksia hongkongensis (strain DSM 17368 / CIP 108786 / JCM 12287 / NRRL B-23963 / UST20020801)</name>
    <dbReference type="NCBI Taxonomy" id="926562"/>
    <lineage>
        <taxon>Bacteria</taxon>
        <taxon>Pseudomonadati</taxon>
        <taxon>Bacteroidota</taxon>
        <taxon>Flavobacteriia</taxon>
        <taxon>Flavobacteriales</taxon>
        <taxon>Owenweeksiaceae</taxon>
        <taxon>Owenweeksia</taxon>
    </lineage>
</organism>
<dbReference type="AlphaFoldDB" id="G8R4X6"/>
<dbReference type="PROSITE" id="PS51257">
    <property type="entry name" value="PROKAR_LIPOPROTEIN"/>
    <property type="match status" value="1"/>
</dbReference>
<dbReference type="KEGG" id="oho:Oweho_3339"/>
<dbReference type="RefSeq" id="WP_014203637.1">
    <property type="nucleotide sequence ID" value="NC_016599.1"/>
</dbReference>
<evidence type="ECO:0000313" key="1">
    <source>
        <dbReference type="EMBL" id="AEV34290.1"/>
    </source>
</evidence>
<name>G8R4X6_OWEHD</name>